<dbReference type="RefSeq" id="WP_004622292.1">
    <property type="nucleotide sequence ID" value="NZ_ACXX02000019.1"/>
</dbReference>
<keyword evidence="9" id="KW-0408">Iron</keyword>
<dbReference type="InterPro" id="IPR058240">
    <property type="entry name" value="rSAM_sf"/>
</dbReference>
<evidence type="ECO:0000256" key="5">
    <source>
        <dbReference type="ARBA" id="ARBA00022485"/>
    </source>
</evidence>
<keyword evidence="14" id="KW-1185">Reference proteome</keyword>
<dbReference type="SFLD" id="SFLDG01063">
    <property type="entry name" value="activating_enzymes__group_1"/>
    <property type="match status" value="1"/>
</dbReference>
<proteinExistence type="inferred from homology"/>
<dbReference type="GO" id="GO:0043365">
    <property type="term" value="F:[formate-C-acetyltransferase]-activating enzyme activity"/>
    <property type="evidence" value="ECO:0007669"/>
    <property type="project" value="InterPro"/>
</dbReference>
<dbReference type="Gene3D" id="3.20.20.70">
    <property type="entry name" value="Aldolase class I"/>
    <property type="match status" value="1"/>
</dbReference>
<comment type="caution">
    <text evidence="13">The sequence shown here is derived from an EMBL/GenBank/DDBJ whole genome shotgun (WGS) entry which is preliminary data.</text>
</comment>
<dbReference type="GO" id="GO:0051539">
    <property type="term" value="F:4 iron, 4 sulfur cluster binding"/>
    <property type="evidence" value="ECO:0007669"/>
    <property type="project" value="UniProtKB-KW"/>
</dbReference>
<evidence type="ECO:0000256" key="9">
    <source>
        <dbReference type="ARBA" id="ARBA00023004"/>
    </source>
</evidence>
<sequence>MSKQIRISGIINESIADGPGIRMVIFAQGCRHNCKGCHNPQTHSFDGGELIEIEAIVEKIRKNPLLDGVTFSGGEPFEQADAFAVLAGEIKKLGLNVMVYSGYTFEHLIKNQNHIKGWTELLNNIKVLVDGPFIEEQKDLILRFRGSANQRIIDMEKSLASGNIELADL</sequence>
<evidence type="ECO:0000256" key="12">
    <source>
        <dbReference type="PIRNR" id="PIRNR000368"/>
    </source>
</evidence>
<dbReference type="Pfam" id="PF13353">
    <property type="entry name" value="Fer4_12"/>
    <property type="match status" value="1"/>
</dbReference>
<keyword evidence="6" id="KW-0949">S-adenosyl-L-methionine</keyword>
<dbReference type="NCBIfam" id="TIGR02491">
    <property type="entry name" value="NrdG"/>
    <property type="match status" value="1"/>
</dbReference>
<dbReference type="PROSITE" id="PS01087">
    <property type="entry name" value="RADICAL_ACTIVATING"/>
    <property type="match status" value="1"/>
</dbReference>
<keyword evidence="7" id="KW-0479">Metal-binding</keyword>
<evidence type="ECO:0000256" key="4">
    <source>
        <dbReference type="ARBA" id="ARBA00014281"/>
    </source>
</evidence>
<reference evidence="13" key="2">
    <citation type="submission" date="2011-01" db="EMBL/GenBank/DDBJ databases">
        <title>The Non-contiguous Finished genome of Clostridium papyrosolvens.</title>
        <authorList>
            <person name="Lucas S."/>
            <person name="Copeland A."/>
            <person name="Lapidus A."/>
            <person name="Cheng J.-F."/>
            <person name="Goodwin L."/>
            <person name="Pitluck S."/>
            <person name="Misra M."/>
            <person name="Chertkov O."/>
            <person name="Detter J.C."/>
            <person name="Han C."/>
            <person name="Tapia R."/>
            <person name="Land M."/>
            <person name="Hauser L."/>
            <person name="Kyrpides N."/>
            <person name="Ivanova N."/>
            <person name="Pagani I."/>
            <person name="Mouttaki H."/>
            <person name="He Z."/>
            <person name="Zhou J."/>
            <person name="Hemme C.L."/>
            <person name="Woyke T."/>
        </authorList>
    </citation>
    <scope>NUCLEOTIDE SEQUENCE [LARGE SCALE GENOMIC DNA]</scope>
    <source>
        <strain evidence="13">DSM 2782</strain>
    </source>
</reference>
<dbReference type="InterPro" id="IPR013785">
    <property type="entry name" value="Aldolase_TIM"/>
</dbReference>
<dbReference type="AlphaFoldDB" id="F1TI71"/>
<gene>
    <name evidence="13" type="ORF">Cpap_0218</name>
</gene>
<dbReference type="SFLD" id="SFLDS00029">
    <property type="entry name" value="Radical_SAM"/>
    <property type="match status" value="1"/>
</dbReference>
<dbReference type="PANTHER" id="PTHR30352:SF2">
    <property type="entry name" value="ANAEROBIC RIBONUCLEOSIDE-TRIPHOSPHATE REDUCTASE-ACTIVATING PROTEIN"/>
    <property type="match status" value="1"/>
</dbReference>
<keyword evidence="5" id="KW-0004">4Fe-4S</keyword>
<evidence type="ECO:0000256" key="2">
    <source>
        <dbReference type="ARBA" id="ARBA00003852"/>
    </source>
</evidence>
<keyword evidence="8 12" id="KW-0560">Oxidoreductase</keyword>
<comment type="function">
    <text evidence="2 12">Activation of anaerobic ribonucleoside-triphosphate reductase under anaerobic conditions by generation of an organic free radical, using S-adenosylmethionine and reduced flavodoxin as cosubstrates to produce 5'-deoxy-adenosine.</text>
</comment>
<evidence type="ECO:0000256" key="10">
    <source>
        <dbReference type="ARBA" id="ARBA00023014"/>
    </source>
</evidence>
<dbReference type="SFLD" id="SFLDF00299">
    <property type="entry name" value="anaerobic_ribonucleoside-triph"/>
    <property type="match status" value="1"/>
</dbReference>
<dbReference type="PIRSF" id="PIRSF000368">
    <property type="entry name" value="NrdG"/>
    <property type="match status" value="1"/>
</dbReference>
<dbReference type="STRING" id="588581.Cpap_0218"/>
<organism evidence="13 14">
    <name type="scientific">Ruminiclostridium papyrosolvens DSM 2782</name>
    <dbReference type="NCBI Taxonomy" id="588581"/>
    <lineage>
        <taxon>Bacteria</taxon>
        <taxon>Bacillati</taxon>
        <taxon>Bacillota</taxon>
        <taxon>Clostridia</taxon>
        <taxon>Eubacteriales</taxon>
        <taxon>Oscillospiraceae</taxon>
        <taxon>Ruminiclostridium</taxon>
    </lineage>
</organism>
<evidence type="ECO:0000256" key="11">
    <source>
        <dbReference type="ARBA" id="ARBA00047365"/>
    </source>
</evidence>
<dbReference type="SFLD" id="SFLDG01066">
    <property type="entry name" value="organic_radical-activating_enz"/>
    <property type="match status" value="1"/>
</dbReference>
<dbReference type="EMBL" id="ACXX02000019">
    <property type="protein sequence ID" value="EGD45849.1"/>
    <property type="molecule type" value="Genomic_DNA"/>
</dbReference>
<name>F1TI71_9FIRM</name>
<dbReference type="eggNOG" id="COG0602">
    <property type="taxonomic scope" value="Bacteria"/>
</dbReference>
<reference evidence="13" key="1">
    <citation type="submission" date="2009-07" db="EMBL/GenBank/DDBJ databases">
        <authorList>
            <consortium name="US DOE Joint Genome Institute (JGI-PGF)"/>
            <person name="Lucas S."/>
            <person name="Copeland A."/>
            <person name="Lapidus A."/>
            <person name="Glavina del Rio T."/>
            <person name="Tice H."/>
            <person name="Bruce D."/>
            <person name="Goodwin L."/>
            <person name="Pitluck S."/>
            <person name="Larimer F."/>
            <person name="Land M.L."/>
            <person name="Mouttaki H."/>
            <person name="He Z."/>
            <person name="Zhou J."/>
            <person name="Hemme C.L."/>
        </authorList>
    </citation>
    <scope>NUCLEOTIDE SEQUENCE</scope>
    <source>
        <strain evidence="13">DSM 2782</strain>
    </source>
</reference>
<dbReference type="PANTHER" id="PTHR30352">
    <property type="entry name" value="PYRUVATE FORMATE-LYASE-ACTIVATING ENZYME"/>
    <property type="match status" value="1"/>
</dbReference>
<dbReference type="Proteomes" id="UP000003860">
    <property type="component" value="Unassembled WGS sequence"/>
</dbReference>
<evidence type="ECO:0000256" key="1">
    <source>
        <dbReference type="ARBA" id="ARBA00001966"/>
    </source>
</evidence>
<comment type="cofactor">
    <cofactor evidence="1">
        <name>[4Fe-4S] cluster</name>
        <dbReference type="ChEBI" id="CHEBI:49883"/>
    </cofactor>
</comment>
<dbReference type="InterPro" id="IPR034457">
    <property type="entry name" value="Organic_radical-activating"/>
</dbReference>
<evidence type="ECO:0000256" key="3">
    <source>
        <dbReference type="ARBA" id="ARBA00009777"/>
    </source>
</evidence>
<dbReference type="InterPro" id="IPR012837">
    <property type="entry name" value="NrdG"/>
</dbReference>
<dbReference type="GO" id="GO:0046872">
    <property type="term" value="F:metal ion binding"/>
    <property type="evidence" value="ECO:0007669"/>
    <property type="project" value="UniProtKB-KW"/>
</dbReference>
<dbReference type="InterPro" id="IPR007197">
    <property type="entry name" value="rSAM"/>
</dbReference>
<dbReference type="SUPFAM" id="SSF102114">
    <property type="entry name" value="Radical SAM enzymes"/>
    <property type="match status" value="1"/>
</dbReference>
<evidence type="ECO:0000256" key="7">
    <source>
        <dbReference type="ARBA" id="ARBA00022723"/>
    </source>
</evidence>
<dbReference type="GO" id="GO:0004748">
    <property type="term" value="F:ribonucleoside-diphosphate reductase activity, thioredoxin disulfide as acceptor"/>
    <property type="evidence" value="ECO:0007669"/>
    <property type="project" value="TreeGrafter"/>
</dbReference>
<protein>
    <recommendedName>
        <fullName evidence="4 12">Anaerobic ribonucleoside-triphosphate reductase-activating protein</fullName>
        <ecNumber evidence="12">1.97.1.-</ecNumber>
    </recommendedName>
</protein>
<comment type="catalytic activity">
    <reaction evidence="11">
        <text>glycyl-[protein] + reduced [flavodoxin] + S-adenosyl-L-methionine = glycin-2-yl radical-[protein] + semiquinone [flavodoxin] + 5'-deoxyadenosine + L-methionine + H(+)</text>
        <dbReference type="Rhea" id="RHEA:61976"/>
        <dbReference type="Rhea" id="RHEA-COMP:10622"/>
        <dbReference type="Rhea" id="RHEA-COMP:14480"/>
        <dbReference type="Rhea" id="RHEA-COMP:15993"/>
        <dbReference type="Rhea" id="RHEA-COMP:15994"/>
        <dbReference type="ChEBI" id="CHEBI:15378"/>
        <dbReference type="ChEBI" id="CHEBI:17319"/>
        <dbReference type="ChEBI" id="CHEBI:29947"/>
        <dbReference type="ChEBI" id="CHEBI:32722"/>
        <dbReference type="ChEBI" id="CHEBI:57618"/>
        <dbReference type="ChEBI" id="CHEBI:57844"/>
        <dbReference type="ChEBI" id="CHEBI:59789"/>
        <dbReference type="ChEBI" id="CHEBI:140311"/>
    </reaction>
</comment>
<evidence type="ECO:0000313" key="14">
    <source>
        <dbReference type="Proteomes" id="UP000003860"/>
    </source>
</evidence>
<evidence type="ECO:0000256" key="6">
    <source>
        <dbReference type="ARBA" id="ARBA00022691"/>
    </source>
</evidence>
<dbReference type="CDD" id="cd01335">
    <property type="entry name" value="Radical_SAM"/>
    <property type="match status" value="1"/>
</dbReference>
<evidence type="ECO:0000313" key="13">
    <source>
        <dbReference type="EMBL" id="EGD45849.1"/>
    </source>
</evidence>
<dbReference type="InterPro" id="IPR001989">
    <property type="entry name" value="Radical_activat_CS"/>
</dbReference>
<dbReference type="EC" id="1.97.1.-" evidence="12"/>
<accession>F1TI71</accession>
<keyword evidence="10" id="KW-0411">Iron-sulfur</keyword>
<comment type="similarity">
    <text evidence="3 12">Belongs to the organic radical-activating enzymes family.</text>
</comment>
<evidence type="ECO:0000256" key="8">
    <source>
        <dbReference type="ARBA" id="ARBA00023002"/>
    </source>
</evidence>